<accession>A0ABT4CZD3</accession>
<name>A0ABT4CZD3_9CLOT</name>
<dbReference type="EMBL" id="JAPQER010000002">
    <property type="protein sequence ID" value="MCY6483742.1"/>
    <property type="molecule type" value="Genomic_DNA"/>
</dbReference>
<reference evidence="1" key="1">
    <citation type="submission" date="2022-12" db="EMBL/GenBank/DDBJ databases">
        <authorList>
            <person name="Wang J."/>
        </authorList>
    </citation>
    <scope>NUCLEOTIDE SEQUENCE</scope>
    <source>
        <strain evidence="1">HY-45-18</strain>
    </source>
</reference>
<comment type="caution">
    <text evidence="1">The sequence shown here is derived from an EMBL/GenBank/DDBJ whole genome shotgun (WGS) entry which is preliminary data.</text>
</comment>
<proteinExistence type="predicted"/>
<keyword evidence="2" id="KW-1185">Reference proteome</keyword>
<organism evidence="1 2">
    <name type="scientific">Clostridium aestuarii</name>
    <dbReference type="NCBI Taxonomy" id="338193"/>
    <lineage>
        <taxon>Bacteria</taxon>
        <taxon>Bacillati</taxon>
        <taxon>Bacillota</taxon>
        <taxon>Clostridia</taxon>
        <taxon>Eubacteriales</taxon>
        <taxon>Clostridiaceae</taxon>
        <taxon>Clostridium</taxon>
    </lineage>
</organism>
<dbReference type="Proteomes" id="UP001078443">
    <property type="component" value="Unassembled WGS sequence"/>
</dbReference>
<dbReference type="RefSeq" id="WP_268040017.1">
    <property type="nucleotide sequence ID" value="NZ_JAPQER010000002.1"/>
</dbReference>
<sequence>MIFTLLVLSLLVIAMLYVFKIEIIKKQDNVNLIKYGLNRDIYENDREHLKYKLSVHIKKNQESLNEEIIKKILSGIDNKDIIYNKSFVKYDLESKNITLDLVSETGSKIKEYYRCEKDKVNNKIRFELVKIEY</sequence>
<evidence type="ECO:0000313" key="2">
    <source>
        <dbReference type="Proteomes" id="UP001078443"/>
    </source>
</evidence>
<protein>
    <submittedName>
        <fullName evidence="1">Uncharacterized protein</fullName>
    </submittedName>
</protein>
<evidence type="ECO:0000313" key="1">
    <source>
        <dbReference type="EMBL" id="MCY6483742.1"/>
    </source>
</evidence>
<gene>
    <name evidence="1" type="ORF">OW763_05185</name>
</gene>